<evidence type="ECO:0000313" key="1">
    <source>
        <dbReference type="EMBL" id="SVA93684.1"/>
    </source>
</evidence>
<proteinExistence type="predicted"/>
<dbReference type="AlphaFoldDB" id="A0A381ZX58"/>
<sequence>YISDHLQIGGDFRLQGVQYNETDSTRKSAFFPMQADIYSYLKLNNNAGIFTKIGVRGSSSLSTEYWALVSNLPQNAWVRVGRTLPNYGLRVDDHTSFIRGGNFSRTLLDLDKEGLIFGPYLNPPAILELGVPMFGGLQWTSSISTSIVKSSEELNNLTTQFNYTGNINDNIAYMSGFSYMQEDNFSMLGISGGLSFGDFTWTFEADQAENWIEGNTSLALYDEIVWEIIQGIHLMGKYDYFDPKTDWQTGSISRYTFGAEIYPLNIMEIKLQLRMNQVDLNNASSQDPEYLIQTHFWF</sequence>
<accession>A0A381ZX58</accession>
<protein>
    <recommendedName>
        <fullName evidence="2">Porin domain-containing protein</fullName>
    </recommendedName>
</protein>
<reference evidence="1" key="1">
    <citation type="submission" date="2018-05" db="EMBL/GenBank/DDBJ databases">
        <authorList>
            <person name="Lanie J.A."/>
            <person name="Ng W.-L."/>
            <person name="Kazmierczak K.M."/>
            <person name="Andrzejewski T.M."/>
            <person name="Davidsen T.M."/>
            <person name="Wayne K.J."/>
            <person name="Tettelin H."/>
            <person name="Glass J.I."/>
            <person name="Rusch D."/>
            <person name="Podicherti R."/>
            <person name="Tsui H.-C.T."/>
            <person name="Winkler M.E."/>
        </authorList>
    </citation>
    <scope>NUCLEOTIDE SEQUENCE</scope>
</reference>
<evidence type="ECO:0008006" key="2">
    <source>
        <dbReference type="Google" id="ProtNLM"/>
    </source>
</evidence>
<organism evidence="1">
    <name type="scientific">marine metagenome</name>
    <dbReference type="NCBI Taxonomy" id="408172"/>
    <lineage>
        <taxon>unclassified sequences</taxon>
        <taxon>metagenomes</taxon>
        <taxon>ecological metagenomes</taxon>
    </lineage>
</organism>
<name>A0A381ZX58_9ZZZZ</name>
<dbReference type="EMBL" id="UINC01022964">
    <property type="protein sequence ID" value="SVA93684.1"/>
    <property type="molecule type" value="Genomic_DNA"/>
</dbReference>
<feature type="non-terminal residue" evidence="1">
    <location>
        <position position="1"/>
    </location>
</feature>
<gene>
    <name evidence="1" type="ORF">METZ01_LOCUS146538</name>
</gene>